<organism evidence="2 3">
    <name type="scientific">Actinomadura viridis</name>
    <dbReference type="NCBI Taxonomy" id="58110"/>
    <lineage>
        <taxon>Bacteria</taxon>
        <taxon>Bacillati</taxon>
        <taxon>Actinomycetota</taxon>
        <taxon>Actinomycetes</taxon>
        <taxon>Streptosporangiales</taxon>
        <taxon>Thermomonosporaceae</taxon>
        <taxon>Actinomadura</taxon>
    </lineage>
</organism>
<feature type="domain" description="NAD-dependent epimerase/dehydratase" evidence="1">
    <location>
        <begin position="8"/>
        <end position="221"/>
    </location>
</feature>
<keyword evidence="2" id="KW-0560">Oxidoreductase</keyword>
<gene>
    <name evidence="2" type="ORF">IW256_000992</name>
</gene>
<dbReference type="InterPro" id="IPR001509">
    <property type="entry name" value="Epimerase_deHydtase"/>
</dbReference>
<accession>A0A931D9E3</accession>
<reference evidence="2" key="1">
    <citation type="submission" date="2020-11" db="EMBL/GenBank/DDBJ databases">
        <title>Sequencing the genomes of 1000 actinobacteria strains.</title>
        <authorList>
            <person name="Klenk H.-P."/>
        </authorList>
    </citation>
    <scope>NUCLEOTIDE SEQUENCE</scope>
    <source>
        <strain evidence="2">DSM 43175</strain>
    </source>
</reference>
<dbReference type="PANTHER" id="PTHR48079">
    <property type="entry name" value="PROTEIN YEEZ"/>
    <property type="match status" value="1"/>
</dbReference>
<dbReference type="PANTHER" id="PTHR48079:SF6">
    <property type="entry name" value="NAD(P)-BINDING DOMAIN-CONTAINING PROTEIN-RELATED"/>
    <property type="match status" value="1"/>
</dbReference>
<dbReference type="Gene3D" id="3.40.50.720">
    <property type="entry name" value="NAD(P)-binding Rossmann-like Domain"/>
    <property type="match status" value="1"/>
</dbReference>
<name>A0A931D9E3_9ACTN</name>
<dbReference type="AlphaFoldDB" id="A0A931D9E3"/>
<evidence type="ECO:0000313" key="3">
    <source>
        <dbReference type="Proteomes" id="UP000614047"/>
    </source>
</evidence>
<dbReference type="InterPro" id="IPR036291">
    <property type="entry name" value="NAD(P)-bd_dom_sf"/>
</dbReference>
<keyword evidence="3" id="KW-1185">Reference proteome</keyword>
<dbReference type="Proteomes" id="UP000614047">
    <property type="component" value="Unassembled WGS sequence"/>
</dbReference>
<dbReference type="RefSeq" id="WP_197009815.1">
    <property type="nucleotide sequence ID" value="NZ_BAABES010000007.1"/>
</dbReference>
<comment type="caution">
    <text evidence="2">The sequence shown here is derived from an EMBL/GenBank/DDBJ whole genome shotgun (WGS) entry which is preliminary data.</text>
</comment>
<dbReference type="GO" id="GO:0045552">
    <property type="term" value="F:dihydroflavanol 4-reductase activity"/>
    <property type="evidence" value="ECO:0007669"/>
    <property type="project" value="UniProtKB-EC"/>
</dbReference>
<dbReference type="Pfam" id="PF01370">
    <property type="entry name" value="Epimerase"/>
    <property type="match status" value="1"/>
</dbReference>
<dbReference type="EMBL" id="JADOUA010000001">
    <property type="protein sequence ID" value="MBG6086879.1"/>
    <property type="molecule type" value="Genomic_DNA"/>
</dbReference>
<dbReference type="GO" id="GO:0004029">
    <property type="term" value="F:aldehyde dehydrogenase (NAD+) activity"/>
    <property type="evidence" value="ECO:0007669"/>
    <property type="project" value="TreeGrafter"/>
</dbReference>
<evidence type="ECO:0000313" key="2">
    <source>
        <dbReference type="EMBL" id="MBG6086879.1"/>
    </source>
</evidence>
<proteinExistence type="predicted"/>
<dbReference type="InterPro" id="IPR051783">
    <property type="entry name" value="NAD(P)-dependent_oxidoreduct"/>
</dbReference>
<evidence type="ECO:0000259" key="1">
    <source>
        <dbReference type="Pfam" id="PF01370"/>
    </source>
</evidence>
<dbReference type="SUPFAM" id="SSF51735">
    <property type="entry name" value="NAD(P)-binding Rossmann-fold domains"/>
    <property type="match status" value="1"/>
</dbReference>
<sequence>MSSGGRTVLVTGATGFVGSAVTCALLEAGHDVVGLVRSPGKARGLVVAGARVAVGDMRDPESYLPLVDDADAVVHAAQLTPAGRVTASKVRRLNAANTLMTGALARRCLRDGKRFVYTGGCFVYGDHGADWIDESTPLSPSPMGEGDAAEIRKLRELHESGLDSVVISPGFVYGPGSTFKDVFYESARRGRLRCPGPGTNHWSCVHVDDLAAAYALALTGAPAGAEYAVVDDAPLPLRSMLDRLAAAVGGTKVGKAPPAAVRLLAGRPAAESLLTSYRVRNAKARRELGWAPRYATVDEGLPPTLDALREGGEFSRHGGG</sequence>
<dbReference type="GO" id="GO:0005737">
    <property type="term" value="C:cytoplasm"/>
    <property type="evidence" value="ECO:0007669"/>
    <property type="project" value="TreeGrafter"/>
</dbReference>
<dbReference type="EC" id="1.1.1.219" evidence="2"/>
<protein>
    <submittedName>
        <fullName evidence="2">Dihydroflavonol-4-reductase</fullName>
        <ecNumber evidence="2">1.1.1.219</ecNumber>
    </submittedName>
</protein>